<evidence type="ECO:0008006" key="5">
    <source>
        <dbReference type="Google" id="ProtNLM"/>
    </source>
</evidence>
<keyword evidence="2" id="KW-0732">Signal</keyword>
<evidence type="ECO:0000256" key="2">
    <source>
        <dbReference type="SAM" id="SignalP"/>
    </source>
</evidence>
<dbReference type="Proteomes" id="UP000460221">
    <property type="component" value="Unassembled WGS sequence"/>
</dbReference>
<feature type="chain" id="PRO_5038562117" description="LPXTG cell wall anchor domain-containing protein" evidence="2">
    <location>
        <begin position="24"/>
        <end position="281"/>
    </location>
</feature>
<organism evidence="3 4">
    <name type="scientific">Nakamurella alba</name>
    <dbReference type="NCBI Taxonomy" id="2665158"/>
    <lineage>
        <taxon>Bacteria</taxon>
        <taxon>Bacillati</taxon>
        <taxon>Actinomycetota</taxon>
        <taxon>Actinomycetes</taxon>
        <taxon>Nakamurellales</taxon>
        <taxon>Nakamurellaceae</taxon>
        <taxon>Nakamurella</taxon>
    </lineage>
</organism>
<name>A0A7K1FHF5_9ACTN</name>
<evidence type="ECO:0000313" key="4">
    <source>
        <dbReference type="Proteomes" id="UP000460221"/>
    </source>
</evidence>
<evidence type="ECO:0000313" key="3">
    <source>
        <dbReference type="EMBL" id="MTD13496.1"/>
    </source>
</evidence>
<feature type="transmembrane region" description="Helical" evidence="1">
    <location>
        <begin position="254"/>
        <end position="275"/>
    </location>
</feature>
<comment type="caution">
    <text evidence="3">The sequence shown here is derived from an EMBL/GenBank/DDBJ whole genome shotgun (WGS) entry which is preliminary data.</text>
</comment>
<accession>A0A7K1FHF5</accession>
<evidence type="ECO:0000256" key="1">
    <source>
        <dbReference type="SAM" id="Phobius"/>
    </source>
</evidence>
<proteinExistence type="predicted"/>
<protein>
    <recommendedName>
        <fullName evidence="5">LPXTG cell wall anchor domain-containing protein</fullName>
    </recommendedName>
</protein>
<reference evidence="3 4" key="1">
    <citation type="submission" date="2019-11" db="EMBL/GenBank/DDBJ databases">
        <authorList>
            <person name="Jiang L.-Q."/>
        </authorList>
    </citation>
    <scope>NUCLEOTIDE SEQUENCE [LARGE SCALE GENOMIC DNA]</scope>
    <source>
        <strain evidence="3 4">YIM 132087</strain>
    </source>
</reference>
<dbReference type="EMBL" id="WLYK01000001">
    <property type="protein sequence ID" value="MTD13496.1"/>
    <property type="molecule type" value="Genomic_DNA"/>
</dbReference>
<dbReference type="AlphaFoldDB" id="A0A7K1FHF5"/>
<gene>
    <name evidence="3" type="ORF">GIS00_06005</name>
</gene>
<feature type="signal peptide" evidence="2">
    <location>
        <begin position="1"/>
        <end position="23"/>
    </location>
</feature>
<keyword evidence="4" id="KW-1185">Reference proteome</keyword>
<dbReference type="RefSeq" id="WP_154767346.1">
    <property type="nucleotide sequence ID" value="NZ_WLYK01000001.1"/>
</dbReference>
<keyword evidence="1" id="KW-0472">Membrane</keyword>
<sequence>MRRVAALMAVVIMGLLVAGPVQGAAADPGPTMSTDKELYDPFTDITVSGTGCLPIGDEPVQVILAVIWDQEQGTGDRGTLFVQPAADGSWSKSFDINYAHEVHVHGICDQYVDSFRYPMVTVYAESSSDDFPPAATIGDPVLSGCSVSVPVTWQSTHYYQVAPVITDVAAGTTGTERVIGPFDHPTTFTWPISADALAASPAGFEVLSVDGAVLDSVPWSALPAAAVDSCLAAPTGTAGTGAGGPSLAATGSPVGSMLGFAGVAALLGGSLLVLARRRQVH</sequence>
<keyword evidence="1" id="KW-0812">Transmembrane</keyword>
<keyword evidence="1" id="KW-1133">Transmembrane helix</keyword>